<evidence type="ECO:0000313" key="2">
    <source>
        <dbReference type="Proteomes" id="UP000184383"/>
    </source>
</evidence>
<dbReference type="GeneID" id="63746661"/>
<dbReference type="EMBL" id="KV878212">
    <property type="protein sequence ID" value="OJJ34783.1"/>
    <property type="molecule type" value="Genomic_DNA"/>
</dbReference>
<reference evidence="2" key="1">
    <citation type="journal article" date="2017" name="Genome Biol.">
        <title>Comparative genomics reveals high biological diversity and specific adaptations in the industrially and medically important fungal genus Aspergillus.</title>
        <authorList>
            <person name="de Vries R.P."/>
            <person name="Riley R."/>
            <person name="Wiebenga A."/>
            <person name="Aguilar-Osorio G."/>
            <person name="Amillis S."/>
            <person name="Uchima C.A."/>
            <person name="Anderluh G."/>
            <person name="Asadollahi M."/>
            <person name="Askin M."/>
            <person name="Barry K."/>
            <person name="Battaglia E."/>
            <person name="Bayram O."/>
            <person name="Benocci T."/>
            <person name="Braus-Stromeyer S.A."/>
            <person name="Caldana C."/>
            <person name="Canovas D."/>
            <person name="Cerqueira G.C."/>
            <person name="Chen F."/>
            <person name="Chen W."/>
            <person name="Choi C."/>
            <person name="Clum A."/>
            <person name="Dos Santos R.A."/>
            <person name="Damasio A.R."/>
            <person name="Diallinas G."/>
            <person name="Emri T."/>
            <person name="Fekete E."/>
            <person name="Flipphi M."/>
            <person name="Freyberg S."/>
            <person name="Gallo A."/>
            <person name="Gournas C."/>
            <person name="Habgood R."/>
            <person name="Hainaut M."/>
            <person name="Harispe M.L."/>
            <person name="Henrissat B."/>
            <person name="Hilden K.S."/>
            <person name="Hope R."/>
            <person name="Hossain A."/>
            <person name="Karabika E."/>
            <person name="Karaffa L."/>
            <person name="Karanyi Z."/>
            <person name="Krasevec N."/>
            <person name="Kuo A."/>
            <person name="Kusch H."/>
            <person name="LaButti K."/>
            <person name="Lagendijk E.L."/>
            <person name="Lapidus A."/>
            <person name="Levasseur A."/>
            <person name="Lindquist E."/>
            <person name="Lipzen A."/>
            <person name="Logrieco A.F."/>
            <person name="MacCabe A."/>
            <person name="Maekelae M.R."/>
            <person name="Malavazi I."/>
            <person name="Melin P."/>
            <person name="Meyer V."/>
            <person name="Mielnichuk N."/>
            <person name="Miskei M."/>
            <person name="Molnar A.P."/>
            <person name="Mule G."/>
            <person name="Ngan C.Y."/>
            <person name="Orejas M."/>
            <person name="Orosz E."/>
            <person name="Ouedraogo J.P."/>
            <person name="Overkamp K.M."/>
            <person name="Park H.-S."/>
            <person name="Perrone G."/>
            <person name="Piumi F."/>
            <person name="Punt P.J."/>
            <person name="Ram A.F."/>
            <person name="Ramon A."/>
            <person name="Rauscher S."/>
            <person name="Record E."/>
            <person name="Riano-Pachon D.M."/>
            <person name="Robert V."/>
            <person name="Roehrig J."/>
            <person name="Ruller R."/>
            <person name="Salamov A."/>
            <person name="Salih N.S."/>
            <person name="Samson R.A."/>
            <person name="Sandor E."/>
            <person name="Sanguinetti M."/>
            <person name="Schuetze T."/>
            <person name="Sepcic K."/>
            <person name="Shelest E."/>
            <person name="Sherlock G."/>
            <person name="Sophianopoulou V."/>
            <person name="Squina F.M."/>
            <person name="Sun H."/>
            <person name="Susca A."/>
            <person name="Todd R.B."/>
            <person name="Tsang A."/>
            <person name="Unkles S.E."/>
            <person name="van de Wiele N."/>
            <person name="van Rossen-Uffink D."/>
            <person name="Oliveira J.V."/>
            <person name="Vesth T.C."/>
            <person name="Visser J."/>
            <person name="Yu J.-H."/>
            <person name="Zhou M."/>
            <person name="Andersen M.R."/>
            <person name="Archer D.B."/>
            <person name="Baker S.E."/>
            <person name="Benoit I."/>
            <person name="Brakhage A.A."/>
            <person name="Braus G.H."/>
            <person name="Fischer R."/>
            <person name="Frisvad J.C."/>
            <person name="Goldman G.H."/>
            <person name="Houbraken J."/>
            <person name="Oakley B."/>
            <person name="Pocsi I."/>
            <person name="Scazzocchio C."/>
            <person name="Seiboth B."/>
            <person name="vanKuyk P.A."/>
            <person name="Wortman J."/>
            <person name="Dyer P.S."/>
            <person name="Grigoriev I.V."/>
        </authorList>
    </citation>
    <scope>NUCLEOTIDE SEQUENCE [LARGE SCALE GENOMIC DNA]</scope>
    <source>
        <strain evidence="2">DTO 134E9</strain>
    </source>
</reference>
<protein>
    <recommendedName>
        <fullName evidence="3">Fungal-type protein kinase domain-containing protein</fullName>
    </recommendedName>
</protein>
<dbReference type="RefSeq" id="XP_040688459.1">
    <property type="nucleotide sequence ID" value="XM_040830813.1"/>
</dbReference>
<accession>A0A1L9RIT1</accession>
<dbReference type="OrthoDB" id="4482874at2759"/>
<dbReference type="AlphaFoldDB" id="A0A1L9RIT1"/>
<proteinExistence type="predicted"/>
<gene>
    <name evidence="1" type="ORF">ASPWEDRAFT_171618</name>
</gene>
<dbReference type="Proteomes" id="UP000184383">
    <property type="component" value="Unassembled WGS sequence"/>
</dbReference>
<keyword evidence="2" id="KW-1185">Reference proteome</keyword>
<name>A0A1L9RIT1_ASPWE</name>
<dbReference type="VEuPathDB" id="FungiDB:ASPWEDRAFT_171618"/>
<dbReference type="STRING" id="1073089.A0A1L9RIT1"/>
<evidence type="ECO:0000313" key="1">
    <source>
        <dbReference type="EMBL" id="OJJ34783.1"/>
    </source>
</evidence>
<sequence>MAKSKEPGTSTPLTLLIKNPSEKEILSLLTLKRDKRPDAWKLSKKGLIEASSYLVSSLENFDQAWAQSLGLSKARTQQILISCFAAEGKTVPQQPTSSKPGFLGGLRNFMCHMSLAGKATRNGWPSLRCDTTVRYEIESHSQCKLILSAKTENSFWHRGSEKMGPSLVVAIKQSVNGQAKDHCLAYMAMVHRIRKEAGNTNVAVYGIVTDGYIFSFIQIDHESKVSKSDNMHWNSDSRANIITHIRLFLRKTIQMAPLTKQKPLVAFGPRFRFTGEELKDGRGSLDGEDDEKTDVVDNTLLVR</sequence>
<evidence type="ECO:0008006" key="3">
    <source>
        <dbReference type="Google" id="ProtNLM"/>
    </source>
</evidence>
<organism evidence="1 2">
    <name type="scientific">Aspergillus wentii DTO 134E9</name>
    <dbReference type="NCBI Taxonomy" id="1073089"/>
    <lineage>
        <taxon>Eukaryota</taxon>
        <taxon>Fungi</taxon>
        <taxon>Dikarya</taxon>
        <taxon>Ascomycota</taxon>
        <taxon>Pezizomycotina</taxon>
        <taxon>Eurotiomycetes</taxon>
        <taxon>Eurotiomycetidae</taxon>
        <taxon>Eurotiales</taxon>
        <taxon>Aspergillaceae</taxon>
        <taxon>Aspergillus</taxon>
        <taxon>Aspergillus subgen. Cremei</taxon>
    </lineage>
</organism>